<dbReference type="Proteomes" id="UP000269689">
    <property type="component" value="Unassembled WGS sequence"/>
</dbReference>
<dbReference type="RefSeq" id="WP_123792428.1">
    <property type="nucleotide sequence ID" value="NZ_RKQK01000002.1"/>
</dbReference>
<protein>
    <submittedName>
        <fullName evidence="4">Anti-sigma-K factor RskA</fullName>
    </submittedName>
</protein>
<evidence type="ECO:0000313" key="4">
    <source>
        <dbReference type="EMBL" id="RPE66948.1"/>
    </source>
</evidence>
<keyword evidence="2" id="KW-1133">Transmembrane helix</keyword>
<feature type="transmembrane region" description="Helical" evidence="2">
    <location>
        <begin position="103"/>
        <end position="125"/>
    </location>
</feature>
<evidence type="ECO:0000256" key="2">
    <source>
        <dbReference type="SAM" id="Phobius"/>
    </source>
</evidence>
<proteinExistence type="predicted"/>
<keyword evidence="5" id="KW-1185">Reference proteome</keyword>
<keyword evidence="2" id="KW-0812">Transmembrane</keyword>
<dbReference type="Pfam" id="PF10099">
    <property type="entry name" value="RskA_C"/>
    <property type="match status" value="1"/>
</dbReference>
<evidence type="ECO:0000256" key="1">
    <source>
        <dbReference type="SAM" id="MobiDB-lite"/>
    </source>
</evidence>
<dbReference type="OrthoDB" id="9816387at2"/>
<dbReference type="GO" id="GO:0005886">
    <property type="term" value="C:plasma membrane"/>
    <property type="evidence" value="ECO:0007669"/>
    <property type="project" value="InterPro"/>
</dbReference>
<feature type="region of interest" description="Disordered" evidence="1">
    <location>
        <begin position="218"/>
        <end position="240"/>
    </location>
</feature>
<keyword evidence="2" id="KW-0472">Membrane</keyword>
<feature type="domain" description="Anti-sigma K factor RskA C-terminal" evidence="3">
    <location>
        <begin position="108"/>
        <end position="230"/>
    </location>
</feature>
<reference evidence="4 5" key="1">
    <citation type="submission" date="2018-11" db="EMBL/GenBank/DDBJ databases">
        <title>Genomic Encyclopedia of Type Strains, Phase IV (KMG-IV): sequencing the most valuable type-strain genomes for metagenomic binning, comparative biology and taxonomic classification.</title>
        <authorList>
            <person name="Goeker M."/>
        </authorList>
    </citation>
    <scope>NUCLEOTIDE SEQUENCE [LARGE SCALE GENOMIC DNA]</scope>
    <source>
        <strain evidence="4 5">DSM 104731</strain>
    </source>
</reference>
<sequence>MTVQRDLLERIDEVVIGLADPSEVAAIELLASEDPKVAALLERARVRFGELDATADPQELPATMWSRVETAIDSNTTLLDDDYIAPMPTKPNAPANTNARPTLWTTLTAVAASIIVGIAIGWTMLPKPDPTVIAVLLGDNGLPVALVEGAKDNTTRVTMLDAANVPQGKVMQVWTKPDADGLPVSLGVLDAPVQAALKIDGLPEPEVQQLYEITFEQQGGSPTGLPTGPIYGKGLAQQPL</sequence>
<name>A0A3N4UAY0_9RHOB</name>
<gene>
    <name evidence="4" type="ORF">EDD53_1347</name>
</gene>
<evidence type="ECO:0000259" key="3">
    <source>
        <dbReference type="Pfam" id="PF10099"/>
    </source>
</evidence>
<dbReference type="EMBL" id="RKQK01000002">
    <property type="protein sequence ID" value="RPE66948.1"/>
    <property type="molecule type" value="Genomic_DNA"/>
</dbReference>
<dbReference type="InterPro" id="IPR018764">
    <property type="entry name" value="RskA_C"/>
</dbReference>
<evidence type="ECO:0000313" key="5">
    <source>
        <dbReference type="Proteomes" id="UP000269689"/>
    </source>
</evidence>
<comment type="caution">
    <text evidence="4">The sequence shown here is derived from an EMBL/GenBank/DDBJ whole genome shotgun (WGS) entry which is preliminary data.</text>
</comment>
<organism evidence="4 5">
    <name type="scientific">Pacificibacter maritimus</name>
    <dbReference type="NCBI Taxonomy" id="762213"/>
    <lineage>
        <taxon>Bacteria</taxon>
        <taxon>Pseudomonadati</taxon>
        <taxon>Pseudomonadota</taxon>
        <taxon>Alphaproteobacteria</taxon>
        <taxon>Rhodobacterales</taxon>
        <taxon>Roseobacteraceae</taxon>
        <taxon>Pacificibacter</taxon>
    </lineage>
</organism>
<accession>A0A3N4UAY0</accession>
<dbReference type="AlphaFoldDB" id="A0A3N4UAY0"/>